<evidence type="ECO:0000259" key="1">
    <source>
        <dbReference type="Pfam" id="PF07479"/>
    </source>
</evidence>
<keyword evidence="2" id="KW-0560">Oxidoreductase</keyword>
<dbReference type="GO" id="GO:0005829">
    <property type="term" value="C:cytosol"/>
    <property type="evidence" value="ECO:0007669"/>
    <property type="project" value="TreeGrafter"/>
</dbReference>
<reference evidence="2" key="1">
    <citation type="submission" date="2019-08" db="EMBL/GenBank/DDBJ databases">
        <authorList>
            <person name="Kucharzyk K."/>
            <person name="Murdoch R.W."/>
            <person name="Higgins S."/>
            <person name="Loffler F."/>
        </authorList>
    </citation>
    <scope>NUCLEOTIDE SEQUENCE</scope>
</reference>
<dbReference type="Gene3D" id="1.10.1040.10">
    <property type="entry name" value="N-(1-d-carboxylethyl)-l-norvaline Dehydrogenase, domain 2"/>
    <property type="match status" value="1"/>
</dbReference>
<name>A0A645FBD3_9ZZZZ</name>
<dbReference type="EC" id="1.1.1.94" evidence="2"/>
<accession>A0A645FBD3</accession>
<dbReference type="Pfam" id="PF07479">
    <property type="entry name" value="NAD_Gly3P_dh_C"/>
    <property type="match status" value="1"/>
</dbReference>
<dbReference type="EMBL" id="VSSQ01056817">
    <property type="protein sequence ID" value="MPN10649.1"/>
    <property type="molecule type" value="Genomic_DNA"/>
</dbReference>
<dbReference type="PANTHER" id="PTHR11728:SF1">
    <property type="entry name" value="GLYCEROL-3-PHOSPHATE DEHYDROGENASE [NAD(+)] 2, CHLOROPLASTIC"/>
    <property type="match status" value="1"/>
</dbReference>
<feature type="domain" description="Glycerol-3-phosphate dehydrogenase NAD-dependent C-terminal" evidence="1">
    <location>
        <begin position="1"/>
        <end position="75"/>
    </location>
</feature>
<organism evidence="2">
    <name type="scientific">bioreactor metagenome</name>
    <dbReference type="NCBI Taxonomy" id="1076179"/>
    <lineage>
        <taxon>unclassified sequences</taxon>
        <taxon>metagenomes</taxon>
        <taxon>ecological metagenomes</taxon>
    </lineage>
</organism>
<dbReference type="InterPro" id="IPR008927">
    <property type="entry name" value="6-PGluconate_DH-like_C_sf"/>
</dbReference>
<dbReference type="GO" id="GO:0047952">
    <property type="term" value="F:glycerol-3-phosphate dehydrogenase [NAD(P)+] activity"/>
    <property type="evidence" value="ECO:0007669"/>
    <property type="project" value="UniProtKB-EC"/>
</dbReference>
<dbReference type="SUPFAM" id="SSF48179">
    <property type="entry name" value="6-phosphogluconate dehydrogenase C-terminal domain-like"/>
    <property type="match status" value="1"/>
</dbReference>
<dbReference type="InterPro" id="IPR006109">
    <property type="entry name" value="G3P_DH_NAD-dep_C"/>
</dbReference>
<dbReference type="PANTHER" id="PTHR11728">
    <property type="entry name" value="GLYCEROL-3-PHOSPHATE DEHYDROGENASE"/>
    <property type="match status" value="1"/>
</dbReference>
<protein>
    <submittedName>
        <fullName evidence="2">Glycerol-3-phosphate dehydrogenase [NAD(P)+]</fullName>
        <ecNumber evidence="2">1.1.1.94</ecNumber>
    </submittedName>
</protein>
<comment type="caution">
    <text evidence="2">The sequence shown here is derived from an EMBL/GenBank/DDBJ whole genome shotgun (WGS) entry which is preliminary data.</text>
</comment>
<dbReference type="InterPro" id="IPR013328">
    <property type="entry name" value="6PGD_dom2"/>
</dbReference>
<proteinExistence type="predicted"/>
<evidence type="ECO:0000313" key="2">
    <source>
        <dbReference type="EMBL" id="MPN10649.1"/>
    </source>
</evidence>
<gene>
    <name evidence="2" type="primary">gpsA_31</name>
    <name evidence="2" type="ORF">SDC9_157944</name>
</gene>
<dbReference type="AlphaFoldDB" id="A0A645FBD3"/>
<sequence length="86" mass="9309">MTCTSGHSRNRHVGEELGRGKTLPEILKEMGMVVAEGVTTARGAYTLARRTGTATPIIDETYAILYEGRDVPSAIRNLMSRSAGQE</sequence>
<dbReference type="GO" id="GO:0005975">
    <property type="term" value="P:carbohydrate metabolic process"/>
    <property type="evidence" value="ECO:0007669"/>
    <property type="project" value="InterPro"/>
</dbReference>
<dbReference type="GO" id="GO:0006072">
    <property type="term" value="P:glycerol-3-phosphate metabolic process"/>
    <property type="evidence" value="ECO:0007669"/>
    <property type="project" value="InterPro"/>
</dbReference>